<name>A0A1E3PBQ1_WICAA</name>
<dbReference type="InterPro" id="IPR027268">
    <property type="entry name" value="Peptidase_M4/M1_CTD_sf"/>
</dbReference>
<evidence type="ECO:0000256" key="3">
    <source>
        <dbReference type="ARBA" id="ARBA00022723"/>
    </source>
</evidence>
<dbReference type="SUPFAM" id="SSF55486">
    <property type="entry name" value="Metalloproteases ('zincins'), catalytic domain"/>
    <property type="match status" value="1"/>
</dbReference>
<dbReference type="InterPro" id="IPR034016">
    <property type="entry name" value="M1_APN-typ"/>
</dbReference>
<feature type="site" description="Transition state stabilizer" evidence="9">
    <location>
        <position position="408"/>
    </location>
</feature>
<evidence type="ECO:0000256" key="6">
    <source>
        <dbReference type="ARBA" id="ARBA00023049"/>
    </source>
</evidence>
<dbReference type="GO" id="GO:1990593">
    <property type="term" value="F:nascent polypeptide-associated complex binding"/>
    <property type="evidence" value="ECO:0007669"/>
    <property type="project" value="EnsemblFungi"/>
</dbReference>
<evidence type="ECO:0000259" key="13">
    <source>
        <dbReference type="Pfam" id="PF17900"/>
    </source>
</evidence>
<dbReference type="InterPro" id="IPR001930">
    <property type="entry name" value="Peptidase_M1"/>
</dbReference>
<evidence type="ECO:0000256" key="7">
    <source>
        <dbReference type="PIRSR" id="PIRSR634016-1"/>
    </source>
</evidence>
<keyword evidence="4 10" id="KW-0378">Hydrolase</keyword>
<comment type="similarity">
    <text evidence="1 10">Belongs to the peptidase M1 family.</text>
</comment>
<keyword evidence="15" id="KW-1185">Reference proteome</keyword>
<dbReference type="GO" id="GO:0016020">
    <property type="term" value="C:membrane"/>
    <property type="evidence" value="ECO:0007669"/>
    <property type="project" value="TreeGrafter"/>
</dbReference>
<evidence type="ECO:0000256" key="8">
    <source>
        <dbReference type="PIRSR" id="PIRSR634016-3"/>
    </source>
</evidence>
<sequence length="905" mass="102635">LVLVNQFQPTNYQINLNIDHQKSNFTGEIIISLSKDSKHVPETETDFKFQLNSAELAVLNGVFSTTSGVDHKAKITYNRPNEIVELIVENGANLYKESELKLTIKYLGKINSIKTYRDFTKGIFKTNYLDDRNNNSTNYIIATHSQASFARYIYPSIDEPASKATFQLSLTTAKDFKVLSNTLPESRTTESSNQTITFEKSPPMNTSIFGFIIGDLDFIESTIQLSSKSIPVRFYTPIGQVQQSAYAHDITSKLLPKIESIFNTPYPLSKLDIVALPFLSDGAMENFGLITIQSSHVLVETLSNKPQLKQIRQLIAHELIHHWIGNDVSFDEWDHLWLNEAFATWFAYYVLAQVKIDDEDLHIWEEQGDVELEKLFTTDSAIGVKSVVGKLGVGTVKTTQDAFEVHSYSKGIQFLRMLSNVFENDQFNDQLPKFVSNLSKFITENHFKTIKPTDLWKHLHQDSSLDLLAFTHSWLRTPGFPLVSVSINQDDKIVLEQHRYLEESTVQEQNLEDVPYHIPLAIKLNDGSVVNKILNDRKLILEEIKIEEFVKLNTNRIGLYRVHYKDSKLYENIVENFDPLSTLDLLGLVHDLSRIIGRDSLQSDQDIVGFLKISQRAVNSSKPNFEVLRYILNNLEVLENAYKLQSANKKHAKFVKWLRQLNLDLFNKLDWSQVGNASTAELETRASILSIGIETPEIHTVSEKFFKKLLHGPRQSVPVQFLSPILSSVSLSANQTTWKKILELVKAPGATTANVDGGSIGEIQNAAIKAIGHTKDPALVKRVLNFVTTNIDSTMVELGLVGLLYNPSLNKQTLWDWFKLNYDHWASRSLRAGSEYSAKLKKTVKSITLIVLSAFTRDEDSKIVQEFVDERLKKLPEHGLKENVELVKESQVEKIKIASSIDSVL</sequence>
<feature type="domain" description="Aminopeptidase N-like N-terminal" evidence="13">
    <location>
        <begin position="8"/>
        <end position="207"/>
    </location>
</feature>
<dbReference type="InterPro" id="IPR045357">
    <property type="entry name" value="Aminopeptidase_N-like_N"/>
</dbReference>
<evidence type="ECO:0000256" key="9">
    <source>
        <dbReference type="PIRSR" id="PIRSR634016-4"/>
    </source>
</evidence>
<dbReference type="AlphaFoldDB" id="A0A1E3PBQ1"/>
<dbReference type="PRINTS" id="PR00756">
    <property type="entry name" value="ALADIPTASE"/>
</dbReference>
<dbReference type="EMBL" id="KV454208">
    <property type="protein sequence ID" value="ODQ62801.1"/>
    <property type="molecule type" value="Genomic_DNA"/>
</dbReference>
<feature type="domain" description="Peptidase M1 membrane alanine aminopeptidase" evidence="11">
    <location>
        <begin position="246"/>
        <end position="474"/>
    </location>
</feature>
<comment type="cofactor">
    <cofactor evidence="8 10">
        <name>Zn(2+)</name>
        <dbReference type="ChEBI" id="CHEBI:29105"/>
    </cofactor>
    <text evidence="8 10">Binds 1 zinc ion per subunit.</text>
</comment>
<feature type="non-terminal residue" evidence="14">
    <location>
        <position position="1"/>
    </location>
</feature>
<feature type="active site" description="Proton acceptor" evidence="7">
    <location>
        <position position="318"/>
    </location>
</feature>
<evidence type="ECO:0000256" key="5">
    <source>
        <dbReference type="ARBA" id="ARBA00022833"/>
    </source>
</evidence>
<dbReference type="GeneID" id="30197865"/>
<feature type="non-terminal residue" evidence="14">
    <location>
        <position position="905"/>
    </location>
</feature>
<dbReference type="InterPro" id="IPR014782">
    <property type="entry name" value="Peptidase_M1_dom"/>
</dbReference>
<dbReference type="GO" id="GO:2000765">
    <property type="term" value="P:regulation of cytoplasmic translation"/>
    <property type="evidence" value="ECO:0007669"/>
    <property type="project" value="EnsemblFungi"/>
</dbReference>
<dbReference type="GO" id="GO:0070006">
    <property type="term" value="F:metalloaminopeptidase activity"/>
    <property type="evidence" value="ECO:0007669"/>
    <property type="project" value="TreeGrafter"/>
</dbReference>
<feature type="binding site" evidence="8">
    <location>
        <position position="321"/>
    </location>
    <ligand>
        <name>Zn(2+)</name>
        <dbReference type="ChEBI" id="CHEBI:29105"/>
        <note>catalytic</note>
    </ligand>
</feature>
<dbReference type="GO" id="GO:0006508">
    <property type="term" value="P:proteolysis"/>
    <property type="evidence" value="ECO:0007669"/>
    <property type="project" value="UniProtKB-KW"/>
</dbReference>
<dbReference type="GO" id="GO:0043171">
    <property type="term" value="P:peptide catabolic process"/>
    <property type="evidence" value="ECO:0007669"/>
    <property type="project" value="TreeGrafter"/>
</dbReference>
<keyword evidence="5 8" id="KW-0862">Zinc</keyword>
<evidence type="ECO:0000256" key="10">
    <source>
        <dbReference type="RuleBase" id="RU364040"/>
    </source>
</evidence>
<dbReference type="GO" id="GO:0008270">
    <property type="term" value="F:zinc ion binding"/>
    <property type="evidence" value="ECO:0007669"/>
    <property type="project" value="UniProtKB-UniRule"/>
</dbReference>
<feature type="binding site" evidence="8">
    <location>
        <position position="317"/>
    </location>
    <ligand>
        <name>Zn(2+)</name>
        <dbReference type="ChEBI" id="CHEBI:29105"/>
        <note>catalytic</note>
    </ligand>
</feature>
<reference evidence="14 15" key="1">
    <citation type="journal article" date="2016" name="Proc. Natl. Acad. Sci. U.S.A.">
        <title>Comparative genomics of biotechnologically important yeasts.</title>
        <authorList>
            <person name="Riley R."/>
            <person name="Haridas S."/>
            <person name="Wolfe K.H."/>
            <person name="Lopes M.R."/>
            <person name="Hittinger C.T."/>
            <person name="Goeker M."/>
            <person name="Salamov A.A."/>
            <person name="Wisecaver J.H."/>
            <person name="Long T.M."/>
            <person name="Calvey C.H."/>
            <person name="Aerts A.L."/>
            <person name="Barry K.W."/>
            <person name="Choi C."/>
            <person name="Clum A."/>
            <person name="Coughlan A.Y."/>
            <person name="Deshpande S."/>
            <person name="Douglass A.P."/>
            <person name="Hanson S.J."/>
            <person name="Klenk H.-P."/>
            <person name="LaButti K.M."/>
            <person name="Lapidus A."/>
            <person name="Lindquist E.A."/>
            <person name="Lipzen A.M."/>
            <person name="Meier-Kolthoff J.P."/>
            <person name="Ohm R.A."/>
            <person name="Otillar R.P."/>
            <person name="Pangilinan J.L."/>
            <person name="Peng Y."/>
            <person name="Rokas A."/>
            <person name="Rosa C.A."/>
            <person name="Scheuner C."/>
            <person name="Sibirny A.A."/>
            <person name="Slot J.C."/>
            <person name="Stielow J.B."/>
            <person name="Sun H."/>
            <person name="Kurtzman C.P."/>
            <person name="Blackwell M."/>
            <person name="Grigoriev I.V."/>
            <person name="Jeffries T.W."/>
        </authorList>
    </citation>
    <scope>NUCLEOTIDE SEQUENCE [LARGE SCALE GENOMIC DNA]</scope>
    <source>
        <strain evidence="15">ATCC 58044 / CBS 1984 / NCYC 433 / NRRL Y-366-8</strain>
    </source>
</reference>
<protein>
    <recommendedName>
        <fullName evidence="10">Aminopeptidase</fullName>
        <ecNumber evidence="10">3.4.11.-</ecNumber>
    </recommendedName>
</protein>
<keyword evidence="10" id="KW-0031">Aminopeptidase</keyword>
<organism evidence="14 15">
    <name type="scientific">Wickerhamomyces anomalus (strain ATCC 58044 / CBS 1984 / NCYC 433 / NRRL Y-366-8)</name>
    <name type="common">Yeast</name>
    <name type="synonym">Hansenula anomala</name>
    <dbReference type="NCBI Taxonomy" id="683960"/>
    <lineage>
        <taxon>Eukaryota</taxon>
        <taxon>Fungi</taxon>
        <taxon>Dikarya</taxon>
        <taxon>Ascomycota</taxon>
        <taxon>Saccharomycotina</taxon>
        <taxon>Saccharomycetes</taxon>
        <taxon>Phaffomycetales</taxon>
        <taxon>Wickerhamomycetaceae</taxon>
        <taxon>Wickerhamomyces</taxon>
    </lineage>
</organism>
<dbReference type="Gene3D" id="2.60.40.1910">
    <property type="match status" value="1"/>
</dbReference>
<dbReference type="GO" id="GO:0042277">
    <property type="term" value="F:peptide binding"/>
    <property type="evidence" value="ECO:0007669"/>
    <property type="project" value="TreeGrafter"/>
</dbReference>
<dbReference type="GO" id="GO:0005854">
    <property type="term" value="C:nascent polypeptide-associated complex"/>
    <property type="evidence" value="ECO:0007669"/>
    <property type="project" value="EnsemblFungi"/>
</dbReference>
<dbReference type="Gene3D" id="1.25.50.20">
    <property type="match status" value="1"/>
</dbReference>
<dbReference type="InterPro" id="IPR050344">
    <property type="entry name" value="Peptidase_M1_aminopeptidases"/>
</dbReference>
<dbReference type="RefSeq" id="XP_019042008.1">
    <property type="nucleotide sequence ID" value="XM_019180619.1"/>
</dbReference>
<keyword evidence="2 10" id="KW-0645">Protease</keyword>
<keyword evidence="3 8" id="KW-0479">Metal-binding</keyword>
<dbReference type="EC" id="3.4.11.-" evidence="10"/>
<evidence type="ECO:0000259" key="11">
    <source>
        <dbReference type="Pfam" id="PF01433"/>
    </source>
</evidence>
<dbReference type="OrthoDB" id="10031169at2759"/>
<dbReference type="CDD" id="cd09601">
    <property type="entry name" value="M1_APN-Q_like"/>
    <property type="match status" value="1"/>
</dbReference>
<dbReference type="Gene3D" id="1.10.390.10">
    <property type="entry name" value="Neutral Protease Domain 2"/>
    <property type="match status" value="1"/>
</dbReference>
<dbReference type="Pfam" id="PF11838">
    <property type="entry name" value="ERAP1_C"/>
    <property type="match status" value="1"/>
</dbReference>
<dbReference type="STRING" id="683960.A0A1E3PBQ1"/>
<evidence type="ECO:0000259" key="12">
    <source>
        <dbReference type="Pfam" id="PF11838"/>
    </source>
</evidence>
<dbReference type="SUPFAM" id="SSF63737">
    <property type="entry name" value="Leukotriene A4 hydrolase N-terminal domain"/>
    <property type="match status" value="1"/>
</dbReference>
<evidence type="ECO:0000256" key="1">
    <source>
        <dbReference type="ARBA" id="ARBA00010136"/>
    </source>
</evidence>
<dbReference type="GO" id="GO:0042254">
    <property type="term" value="P:ribosome biogenesis"/>
    <property type="evidence" value="ECO:0007669"/>
    <property type="project" value="EnsemblFungi"/>
</dbReference>
<gene>
    <name evidence="14" type="ORF">WICANDRAFT_14752</name>
</gene>
<accession>A0A1E3PBQ1</accession>
<feature type="binding site" evidence="8">
    <location>
        <position position="340"/>
    </location>
    <ligand>
        <name>Zn(2+)</name>
        <dbReference type="ChEBI" id="CHEBI:29105"/>
        <note>catalytic</note>
    </ligand>
</feature>
<dbReference type="Proteomes" id="UP000094112">
    <property type="component" value="Unassembled WGS sequence"/>
</dbReference>
<dbReference type="InterPro" id="IPR042097">
    <property type="entry name" value="Aminopeptidase_N-like_N_sf"/>
</dbReference>
<dbReference type="PANTHER" id="PTHR11533">
    <property type="entry name" value="PROTEASE M1 ZINC METALLOPROTEASE"/>
    <property type="match status" value="1"/>
</dbReference>
<dbReference type="PANTHER" id="PTHR11533:SF299">
    <property type="entry name" value="AMINOPEPTIDASE"/>
    <property type="match status" value="1"/>
</dbReference>
<dbReference type="Gene3D" id="2.60.40.1730">
    <property type="entry name" value="tricorn interacting facor f3 domain"/>
    <property type="match status" value="1"/>
</dbReference>
<evidence type="ECO:0000313" key="15">
    <source>
        <dbReference type="Proteomes" id="UP000094112"/>
    </source>
</evidence>
<dbReference type="InterPro" id="IPR024571">
    <property type="entry name" value="ERAP1-like_C_dom"/>
</dbReference>
<dbReference type="Pfam" id="PF01433">
    <property type="entry name" value="Peptidase_M1"/>
    <property type="match status" value="1"/>
</dbReference>
<feature type="domain" description="ERAP1-like C-terminal" evidence="12">
    <location>
        <begin position="549"/>
        <end position="888"/>
    </location>
</feature>
<dbReference type="Pfam" id="PF17900">
    <property type="entry name" value="Peptidase_M1_N"/>
    <property type="match status" value="1"/>
</dbReference>
<evidence type="ECO:0000313" key="14">
    <source>
        <dbReference type="EMBL" id="ODQ62801.1"/>
    </source>
</evidence>
<evidence type="ECO:0000256" key="2">
    <source>
        <dbReference type="ARBA" id="ARBA00022670"/>
    </source>
</evidence>
<proteinExistence type="inferred from homology"/>
<evidence type="ECO:0000256" key="4">
    <source>
        <dbReference type="ARBA" id="ARBA00022801"/>
    </source>
</evidence>
<keyword evidence="6 10" id="KW-0482">Metalloprotease</keyword>